<dbReference type="STRING" id="1185766.SAMN05216224_105114"/>
<protein>
    <recommendedName>
        <fullName evidence="1">diguanylate cyclase</fullName>
        <ecNumber evidence="1">2.7.7.65</ecNumber>
    </recommendedName>
</protein>
<dbReference type="SMART" id="SM00267">
    <property type="entry name" value="GGDEF"/>
    <property type="match status" value="1"/>
</dbReference>
<dbReference type="InterPro" id="IPR029787">
    <property type="entry name" value="Nucleotide_cyclase"/>
</dbReference>
<dbReference type="SUPFAM" id="SSF55073">
    <property type="entry name" value="Nucleotide cyclase"/>
    <property type="match status" value="1"/>
</dbReference>
<gene>
    <name evidence="6" type="ORF">DL1_01360</name>
</gene>
<comment type="caution">
    <text evidence="6">The sequence shown here is derived from an EMBL/GenBank/DDBJ whole genome shotgun (WGS) entry which is preliminary data.</text>
</comment>
<dbReference type="GO" id="GO:0052621">
    <property type="term" value="F:diguanylate cyclase activity"/>
    <property type="evidence" value="ECO:0007669"/>
    <property type="project" value="UniProtKB-EC"/>
</dbReference>
<dbReference type="InterPro" id="IPR050469">
    <property type="entry name" value="Diguanylate_Cyclase"/>
</dbReference>
<keyword evidence="4" id="KW-0472">Membrane</keyword>
<dbReference type="Gene3D" id="3.30.70.270">
    <property type="match status" value="1"/>
</dbReference>
<dbReference type="OrthoDB" id="9812260at2"/>
<feature type="transmembrane region" description="Helical" evidence="4">
    <location>
        <begin position="75"/>
        <end position="94"/>
    </location>
</feature>
<dbReference type="RefSeq" id="WP_051693228.1">
    <property type="nucleotide sequence ID" value="NZ_FOVB01000005.1"/>
</dbReference>
<dbReference type="GO" id="GO:0043709">
    <property type="term" value="P:cell adhesion involved in single-species biofilm formation"/>
    <property type="evidence" value="ECO:0007669"/>
    <property type="project" value="TreeGrafter"/>
</dbReference>
<dbReference type="CDD" id="cd01949">
    <property type="entry name" value="GGDEF"/>
    <property type="match status" value="1"/>
</dbReference>
<dbReference type="GO" id="GO:1902201">
    <property type="term" value="P:negative regulation of bacterial-type flagellum-dependent cell motility"/>
    <property type="evidence" value="ECO:0007669"/>
    <property type="project" value="TreeGrafter"/>
</dbReference>
<dbReference type="Pfam" id="PF00990">
    <property type="entry name" value="GGDEF"/>
    <property type="match status" value="1"/>
</dbReference>
<reference evidence="6 7" key="1">
    <citation type="submission" date="2014-03" db="EMBL/GenBank/DDBJ databases">
        <title>The draft genome sequence of Thioclava dalianensis DLFJ1-1.</title>
        <authorList>
            <person name="Lai Q."/>
            <person name="Shao Z."/>
        </authorList>
    </citation>
    <scope>NUCLEOTIDE SEQUENCE [LARGE SCALE GENOMIC DNA]</scope>
    <source>
        <strain evidence="6 7">DLFJ1-1</strain>
    </source>
</reference>
<dbReference type="EMBL" id="JHEH01000001">
    <property type="protein sequence ID" value="KEP71681.1"/>
    <property type="molecule type" value="Genomic_DNA"/>
</dbReference>
<feature type="transmembrane region" description="Helical" evidence="4">
    <location>
        <begin position="46"/>
        <end position="63"/>
    </location>
</feature>
<dbReference type="PROSITE" id="PS50887">
    <property type="entry name" value="GGDEF"/>
    <property type="match status" value="1"/>
</dbReference>
<evidence type="ECO:0000256" key="4">
    <source>
        <dbReference type="SAM" id="Phobius"/>
    </source>
</evidence>
<feature type="transmembrane region" description="Helical" evidence="4">
    <location>
        <begin position="195"/>
        <end position="218"/>
    </location>
</feature>
<feature type="transmembrane region" description="Helical" evidence="4">
    <location>
        <begin position="126"/>
        <end position="147"/>
    </location>
</feature>
<comment type="catalytic activity">
    <reaction evidence="2">
        <text>2 GTP = 3',3'-c-di-GMP + 2 diphosphate</text>
        <dbReference type="Rhea" id="RHEA:24898"/>
        <dbReference type="ChEBI" id="CHEBI:33019"/>
        <dbReference type="ChEBI" id="CHEBI:37565"/>
        <dbReference type="ChEBI" id="CHEBI:58805"/>
        <dbReference type="EC" id="2.7.7.65"/>
    </reaction>
</comment>
<feature type="transmembrane region" description="Helical" evidence="4">
    <location>
        <begin position="224"/>
        <end position="246"/>
    </location>
</feature>
<evidence type="ECO:0000313" key="6">
    <source>
        <dbReference type="EMBL" id="KEP71681.1"/>
    </source>
</evidence>
<dbReference type="InterPro" id="IPR043128">
    <property type="entry name" value="Rev_trsase/Diguanyl_cyclase"/>
</dbReference>
<sequence length="476" mass="51845">MSAFRLSQFFIRPLLAAVFALATLSLVGHWGALDWIFVALPSLNEMHETTAVVIILLTAAAFAEKSYPALARGAAGLALSISLSRFAPGLAGYFEAHVGYAMGMNTALVLSAIAVAVLLKSYAHHSVAAMICLFVSSYGGLMLAAFFTDISALLGMMSPVTALCSLALSIAVMLSRSNRGIMRVILSGYATGRYARLQLLLGMLTPVALGCVFIAFPVVEDTRVEIMLMIMALSAFNIAVIVVTTVKMERADHQRRQLERQMQELALRDGLTKVFNRVMLDRRFKRAVAAAERFDVPFSFLIIDLDHFKSINDLGGHELGDRVLQRAALAMRARLRMEDTLARIGGEEFAVVLPGATLEAAYEVAERLRLSLEEIRISLGGDGEIQLVTASIGIAQWCRHESMLEISSRTDRALYAAKAQGRNRVVVAEDPQRPLVPHDVAVLVAQPLGAPVMRKSERATLSSRPSTGRLRSDETE</sequence>
<organism evidence="6 7">
    <name type="scientific">Thioclava dalianensis</name>
    <dbReference type="NCBI Taxonomy" id="1185766"/>
    <lineage>
        <taxon>Bacteria</taxon>
        <taxon>Pseudomonadati</taxon>
        <taxon>Pseudomonadota</taxon>
        <taxon>Alphaproteobacteria</taxon>
        <taxon>Rhodobacterales</taxon>
        <taxon>Paracoccaceae</taxon>
        <taxon>Thioclava</taxon>
    </lineage>
</organism>
<name>A0A074TJ00_9RHOB</name>
<accession>A0A074TJ00</accession>
<dbReference type="EC" id="2.7.7.65" evidence="1"/>
<dbReference type="PANTHER" id="PTHR45138:SF9">
    <property type="entry name" value="DIGUANYLATE CYCLASE DGCM-RELATED"/>
    <property type="match status" value="1"/>
</dbReference>
<dbReference type="Proteomes" id="UP000027725">
    <property type="component" value="Unassembled WGS sequence"/>
</dbReference>
<keyword evidence="7" id="KW-1185">Reference proteome</keyword>
<feature type="region of interest" description="Disordered" evidence="3">
    <location>
        <begin position="454"/>
        <end position="476"/>
    </location>
</feature>
<feature type="domain" description="GGDEF" evidence="5">
    <location>
        <begin position="296"/>
        <end position="430"/>
    </location>
</feature>
<dbReference type="NCBIfam" id="TIGR00254">
    <property type="entry name" value="GGDEF"/>
    <property type="match status" value="1"/>
</dbReference>
<dbReference type="eggNOG" id="COG3706">
    <property type="taxonomic scope" value="Bacteria"/>
</dbReference>
<feature type="transmembrane region" description="Helical" evidence="4">
    <location>
        <begin position="153"/>
        <end position="174"/>
    </location>
</feature>
<feature type="transmembrane region" description="Helical" evidence="4">
    <location>
        <begin position="100"/>
        <end position="119"/>
    </location>
</feature>
<evidence type="ECO:0000313" key="7">
    <source>
        <dbReference type="Proteomes" id="UP000027725"/>
    </source>
</evidence>
<dbReference type="InterPro" id="IPR000160">
    <property type="entry name" value="GGDEF_dom"/>
</dbReference>
<keyword evidence="4" id="KW-1133">Transmembrane helix</keyword>
<dbReference type="FunFam" id="3.30.70.270:FF:000001">
    <property type="entry name" value="Diguanylate cyclase domain protein"/>
    <property type="match status" value="1"/>
</dbReference>
<evidence type="ECO:0000259" key="5">
    <source>
        <dbReference type="PROSITE" id="PS50887"/>
    </source>
</evidence>
<dbReference type="AlphaFoldDB" id="A0A074TJ00"/>
<dbReference type="GO" id="GO:0005886">
    <property type="term" value="C:plasma membrane"/>
    <property type="evidence" value="ECO:0007669"/>
    <property type="project" value="TreeGrafter"/>
</dbReference>
<evidence type="ECO:0000256" key="2">
    <source>
        <dbReference type="ARBA" id="ARBA00034247"/>
    </source>
</evidence>
<dbReference type="PANTHER" id="PTHR45138">
    <property type="entry name" value="REGULATORY COMPONENTS OF SENSORY TRANSDUCTION SYSTEM"/>
    <property type="match status" value="1"/>
</dbReference>
<evidence type="ECO:0000256" key="3">
    <source>
        <dbReference type="SAM" id="MobiDB-lite"/>
    </source>
</evidence>
<keyword evidence="4" id="KW-0812">Transmembrane</keyword>
<evidence type="ECO:0000256" key="1">
    <source>
        <dbReference type="ARBA" id="ARBA00012528"/>
    </source>
</evidence>
<proteinExistence type="predicted"/>
<feature type="transmembrane region" description="Helical" evidence="4">
    <location>
        <begin position="14"/>
        <end position="40"/>
    </location>
</feature>